<accession>D2R227</accession>
<dbReference type="KEGG" id="psl:Psta_3984"/>
<name>D2R227_PIRSD</name>
<keyword evidence="3" id="KW-1185">Reference proteome</keyword>
<organism evidence="2 3">
    <name type="scientific">Pirellula staleyi (strain ATCC 27377 / DSM 6068 / ICPB 4128)</name>
    <name type="common">Pirella staleyi</name>
    <dbReference type="NCBI Taxonomy" id="530564"/>
    <lineage>
        <taxon>Bacteria</taxon>
        <taxon>Pseudomonadati</taxon>
        <taxon>Planctomycetota</taxon>
        <taxon>Planctomycetia</taxon>
        <taxon>Pirellulales</taxon>
        <taxon>Pirellulaceae</taxon>
        <taxon>Pirellula</taxon>
    </lineage>
</organism>
<dbReference type="eggNOG" id="ENOG50335FS">
    <property type="taxonomic scope" value="Bacteria"/>
</dbReference>
<dbReference type="HOGENOM" id="CLU_1265976_0_0_0"/>
<evidence type="ECO:0000256" key="1">
    <source>
        <dbReference type="SAM" id="SignalP"/>
    </source>
</evidence>
<proteinExistence type="predicted"/>
<feature type="signal peptide" evidence="1">
    <location>
        <begin position="1"/>
        <end position="17"/>
    </location>
</feature>
<dbReference type="OrthoDB" id="259392at2"/>
<dbReference type="EMBL" id="CP001848">
    <property type="protein sequence ID" value="ADB18638.1"/>
    <property type="molecule type" value="Genomic_DNA"/>
</dbReference>
<sequence length="218" mass="23807" precursor="true">MTSRRNVLKLLSLGSLAAITSTAPGCGFMAQMMYLVQGDKVDAKFSGLENKRVAVVCLDANSLGGPGSEADALARQIGVTLGYNVPGIDLVRQAEVEDWIDNHNGDVTDYREIGRGVKADMVLGIDLGSFSIHEGQTLLKGRANVSTRVYDMKQGGKVVFESPRQEIRFPENGARHVTEGDANFRTIFLHTLSQRIAKDFYAYDRIEDYGLDAAFIGD</sequence>
<gene>
    <name evidence="2" type="ordered locus">Psta_3984</name>
</gene>
<reference evidence="2 3" key="1">
    <citation type="journal article" date="2009" name="Stand. Genomic Sci.">
        <title>Complete genome sequence of Pirellula staleyi type strain (ATCC 27377).</title>
        <authorList>
            <person name="Clum A."/>
            <person name="Tindall B.J."/>
            <person name="Sikorski J."/>
            <person name="Ivanova N."/>
            <person name="Mavrommatis K."/>
            <person name="Lucas S."/>
            <person name="Glavina del Rio T."/>
            <person name="Nolan M."/>
            <person name="Chen F."/>
            <person name="Tice H."/>
            <person name="Pitluck S."/>
            <person name="Cheng J.F."/>
            <person name="Chertkov O."/>
            <person name="Brettin T."/>
            <person name="Han C."/>
            <person name="Detter J.C."/>
            <person name="Kuske C."/>
            <person name="Bruce D."/>
            <person name="Goodwin L."/>
            <person name="Ovchinikova G."/>
            <person name="Pati A."/>
            <person name="Mikhailova N."/>
            <person name="Chen A."/>
            <person name="Palaniappan K."/>
            <person name="Land M."/>
            <person name="Hauser L."/>
            <person name="Chang Y.J."/>
            <person name="Jeffries C.D."/>
            <person name="Chain P."/>
            <person name="Rohde M."/>
            <person name="Goker M."/>
            <person name="Bristow J."/>
            <person name="Eisen J.A."/>
            <person name="Markowitz V."/>
            <person name="Hugenholtz P."/>
            <person name="Kyrpides N.C."/>
            <person name="Klenk H.P."/>
            <person name="Lapidus A."/>
        </authorList>
    </citation>
    <scope>NUCLEOTIDE SEQUENCE [LARGE SCALE GENOMIC DNA]</scope>
    <source>
        <strain evidence="3">ATCC 27377 / DSM 6068 / ICPB 4128</strain>
    </source>
</reference>
<feature type="chain" id="PRO_5003035993" evidence="1">
    <location>
        <begin position="18"/>
        <end position="218"/>
    </location>
</feature>
<dbReference type="AlphaFoldDB" id="D2R227"/>
<dbReference type="Proteomes" id="UP000001887">
    <property type="component" value="Chromosome"/>
</dbReference>
<evidence type="ECO:0000313" key="3">
    <source>
        <dbReference type="Proteomes" id="UP000001887"/>
    </source>
</evidence>
<evidence type="ECO:0000313" key="2">
    <source>
        <dbReference type="EMBL" id="ADB18638.1"/>
    </source>
</evidence>
<protein>
    <submittedName>
        <fullName evidence="2">Uncharacterized protein</fullName>
    </submittedName>
</protein>
<keyword evidence="1" id="KW-0732">Signal</keyword>